<evidence type="ECO:0000256" key="6">
    <source>
        <dbReference type="SAM" id="SignalP"/>
    </source>
</evidence>
<keyword evidence="2" id="KW-0378">Hydrolase</keyword>
<name>A0A131YV73_RHIAP</name>
<feature type="binding site" evidence="5">
    <location>
        <position position="323"/>
    </location>
    <ligand>
        <name>Zn(2+)</name>
        <dbReference type="ChEBI" id="CHEBI:29105"/>
        <note>catalytic</note>
    </ligand>
</feature>
<protein>
    <submittedName>
        <fullName evidence="8">Reprolysin</fullName>
    </submittedName>
</protein>
<dbReference type="PROSITE" id="PS50215">
    <property type="entry name" value="ADAM_MEPRO"/>
    <property type="match status" value="1"/>
</dbReference>
<keyword evidence="5" id="KW-0479">Metal-binding</keyword>
<evidence type="ECO:0000256" key="5">
    <source>
        <dbReference type="PROSITE-ProRule" id="PRU00276"/>
    </source>
</evidence>
<evidence type="ECO:0000256" key="1">
    <source>
        <dbReference type="ARBA" id="ARBA00022670"/>
    </source>
</evidence>
<feature type="chain" id="PRO_5007286109" evidence="6">
    <location>
        <begin position="24"/>
        <end position="485"/>
    </location>
</feature>
<evidence type="ECO:0000259" key="7">
    <source>
        <dbReference type="PROSITE" id="PS50215"/>
    </source>
</evidence>
<evidence type="ECO:0000256" key="3">
    <source>
        <dbReference type="ARBA" id="ARBA00022833"/>
    </source>
</evidence>
<dbReference type="InterPro" id="IPR001590">
    <property type="entry name" value="Peptidase_M12B"/>
</dbReference>
<dbReference type="PANTHER" id="PTHR11905:SF159">
    <property type="entry name" value="ADAM METALLOPROTEASE"/>
    <property type="match status" value="1"/>
</dbReference>
<proteinExistence type="predicted"/>
<dbReference type="PANTHER" id="PTHR11905">
    <property type="entry name" value="ADAM A DISINTEGRIN AND METALLOPROTEASE DOMAIN"/>
    <property type="match status" value="1"/>
</dbReference>
<dbReference type="GO" id="GO:0004222">
    <property type="term" value="F:metalloendopeptidase activity"/>
    <property type="evidence" value="ECO:0007669"/>
    <property type="project" value="InterPro"/>
</dbReference>
<evidence type="ECO:0000256" key="2">
    <source>
        <dbReference type="ARBA" id="ARBA00022801"/>
    </source>
</evidence>
<reference evidence="8" key="1">
    <citation type="journal article" date="2016" name="Ticks Tick Borne Dis.">
        <title>De novo assembly and annotation of the salivary gland transcriptome of Rhipicephalus appendiculatus male and female ticks during blood feeding.</title>
        <authorList>
            <person name="de Castro M.H."/>
            <person name="de Klerk D."/>
            <person name="Pienaar R."/>
            <person name="Latif A.A."/>
            <person name="Rees D.J."/>
            <person name="Mans B.J."/>
        </authorList>
    </citation>
    <scope>NUCLEOTIDE SEQUENCE</scope>
    <source>
        <tissue evidence="8">Salivary glands</tissue>
    </source>
</reference>
<organism evidence="8">
    <name type="scientific">Rhipicephalus appendiculatus</name>
    <name type="common">Brown ear tick</name>
    <dbReference type="NCBI Taxonomy" id="34631"/>
    <lineage>
        <taxon>Eukaryota</taxon>
        <taxon>Metazoa</taxon>
        <taxon>Ecdysozoa</taxon>
        <taxon>Arthropoda</taxon>
        <taxon>Chelicerata</taxon>
        <taxon>Arachnida</taxon>
        <taxon>Acari</taxon>
        <taxon>Parasitiformes</taxon>
        <taxon>Ixodida</taxon>
        <taxon>Ixodoidea</taxon>
        <taxon>Ixodidae</taxon>
        <taxon>Rhipicephalinae</taxon>
        <taxon>Rhipicephalus</taxon>
        <taxon>Rhipicephalus</taxon>
    </lineage>
</organism>
<evidence type="ECO:0000313" key="8">
    <source>
        <dbReference type="EMBL" id="JAP82056.1"/>
    </source>
</evidence>
<feature type="signal peptide" evidence="6">
    <location>
        <begin position="1"/>
        <end position="23"/>
    </location>
</feature>
<accession>A0A131YV73</accession>
<keyword evidence="4" id="KW-0482">Metalloprotease</keyword>
<keyword evidence="6" id="KW-0732">Signal</keyword>
<keyword evidence="1" id="KW-0645">Protease</keyword>
<feature type="binding site" evidence="5">
    <location>
        <position position="329"/>
    </location>
    <ligand>
        <name>Zn(2+)</name>
        <dbReference type="ChEBI" id="CHEBI:29105"/>
        <note>catalytic</note>
    </ligand>
</feature>
<dbReference type="SUPFAM" id="SSF55486">
    <property type="entry name" value="Metalloproteases ('zincins'), catalytic domain"/>
    <property type="match status" value="1"/>
</dbReference>
<dbReference type="InterPro" id="IPR024079">
    <property type="entry name" value="MetalloPept_cat_dom_sf"/>
</dbReference>
<dbReference type="Gene3D" id="3.40.390.10">
    <property type="entry name" value="Collagenase (Catalytic Domain)"/>
    <property type="match status" value="1"/>
</dbReference>
<dbReference type="EMBL" id="GEDV01006501">
    <property type="protein sequence ID" value="JAP82056.1"/>
    <property type="molecule type" value="Transcribed_RNA"/>
</dbReference>
<comment type="caution">
    <text evidence="5">Lacks conserved residue(s) required for the propagation of feature annotation.</text>
</comment>
<feature type="active site" evidence="5">
    <location>
        <position position="320"/>
    </location>
</feature>
<dbReference type="Pfam" id="PF13582">
    <property type="entry name" value="Reprolysin_3"/>
    <property type="match status" value="1"/>
</dbReference>
<feature type="binding site" evidence="5">
    <location>
        <position position="319"/>
    </location>
    <ligand>
        <name>Zn(2+)</name>
        <dbReference type="ChEBI" id="CHEBI:29105"/>
        <note>catalytic</note>
    </ligand>
</feature>
<dbReference type="AlphaFoldDB" id="A0A131YV73"/>
<evidence type="ECO:0000256" key="4">
    <source>
        <dbReference type="ARBA" id="ARBA00023049"/>
    </source>
</evidence>
<dbReference type="GO" id="GO:0006509">
    <property type="term" value="P:membrane protein ectodomain proteolysis"/>
    <property type="evidence" value="ECO:0007669"/>
    <property type="project" value="TreeGrafter"/>
</dbReference>
<feature type="domain" description="Peptidase M12B" evidence="7">
    <location>
        <begin position="173"/>
        <end position="391"/>
    </location>
</feature>
<dbReference type="Gene3D" id="3.40.1620.60">
    <property type="match status" value="1"/>
</dbReference>
<keyword evidence="3 5" id="KW-0862">Zinc</keyword>
<sequence>MQCTYLKMSFVTLVCFLIGNVEGTEHTHTVYPMIVEERSSDVSLVLRVHSGLTLSLTKASVTGGVLRLRKYVNGTAVDELVPGSQIEESLFEDKQKMATVSVVMAPDDLRVTGMLSLTERIEPLLYETRHASGMRPHVIRKIRRPTESKIITLERRKDHAPTNCDNRKLPRNITVELYVVSDSRHNKRFPEKDLWIYICIFVNSLNAIFMSMTCPDVTLTLVGIEKSDENQEMNYVFGLDFMNDMTTLHLFKDYINKKAEQSDITVLLTGRDLYESIPGRGINKNISGIAYEGGICTPNFVAIAEDIPGSYSGVIDTAHELAHSMGASHDGSPPNEHINGHPGSLKCAGSSGRLMTYVDGGPLRYQLSECNKQEIRHVLRLRGEDCWKVKANKTYSVKNIYPGILLSPRKYCEMLYKSTLMYGSMNSVLSAHCKMKCCYAREGRGVHSCAIHRMLDFMKCSYGRKCFQGVCRRESELEMYSRKKG</sequence>
<dbReference type="GO" id="GO:0046872">
    <property type="term" value="F:metal ion binding"/>
    <property type="evidence" value="ECO:0007669"/>
    <property type="project" value="UniProtKB-KW"/>
</dbReference>